<dbReference type="Pfam" id="PF17119">
    <property type="entry name" value="MMU163"/>
    <property type="match status" value="1"/>
</dbReference>
<dbReference type="STRING" id="2163413.A0A4P6XLJ8"/>
<dbReference type="AlphaFoldDB" id="A0A4P6XLJ8"/>
<dbReference type="Proteomes" id="UP000292447">
    <property type="component" value="Chromosome II"/>
</dbReference>
<name>A0A4P6XLJ8_9ASCO</name>
<gene>
    <name evidence="1" type="primary">MPUL0B08660</name>
    <name evidence="1" type="ORF">METSCH_B08660</name>
</gene>
<evidence type="ECO:0000313" key="1">
    <source>
        <dbReference type="EMBL" id="QBM87659.1"/>
    </source>
</evidence>
<keyword evidence="2" id="KW-1185">Reference proteome</keyword>
<accession>A0A4P6XLJ8</accession>
<reference evidence="2" key="1">
    <citation type="submission" date="2019-03" db="EMBL/GenBank/DDBJ databases">
        <title>Snf2 controls pulcherriminic acid biosynthesis and connects pigmentation and antifungal activity of the yeast Metschnikowia pulcherrima.</title>
        <authorList>
            <person name="Gore-Lloyd D."/>
            <person name="Sumann I."/>
            <person name="Brachmann A.O."/>
            <person name="Schneeberger K."/>
            <person name="Ortiz-Merino R.A."/>
            <person name="Moreno-Beltran M."/>
            <person name="Schlaefli M."/>
            <person name="Kirner P."/>
            <person name="Santos Kron A."/>
            <person name="Wolfe K.H."/>
            <person name="Piel J."/>
            <person name="Ahrens C.H."/>
            <person name="Henk D."/>
            <person name="Freimoser F.M."/>
        </authorList>
    </citation>
    <scope>NUCLEOTIDE SEQUENCE [LARGE SCALE GENOMIC DNA]</scope>
    <source>
        <strain evidence="2">APC 1.2</strain>
    </source>
</reference>
<evidence type="ECO:0000313" key="2">
    <source>
        <dbReference type="Proteomes" id="UP000292447"/>
    </source>
</evidence>
<dbReference type="InterPro" id="IPR031342">
    <property type="entry name" value="Mug163-like"/>
</dbReference>
<dbReference type="EMBL" id="CP034457">
    <property type="protein sequence ID" value="QBM87659.1"/>
    <property type="molecule type" value="Genomic_DNA"/>
</dbReference>
<organism evidence="1 2">
    <name type="scientific">Metschnikowia aff. pulcherrima</name>
    <dbReference type="NCBI Taxonomy" id="2163413"/>
    <lineage>
        <taxon>Eukaryota</taxon>
        <taxon>Fungi</taxon>
        <taxon>Dikarya</taxon>
        <taxon>Ascomycota</taxon>
        <taxon>Saccharomycotina</taxon>
        <taxon>Pichiomycetes</taxon>
        <taxon>Metschnikowiaceae</taxon>
        <taxon>Metschnikowia</taxon>
    </lineage>
</organism>
<proteinExistence type="predicted"/>
<sequence length="285" mass="32191">MHVHLISRLYNLEVRNYILVRKHALALSTRIGNCSQRSFASHPLNYEEHELITNLGSMIDRLRGLVPELLQKSLPKDLLLPQIVLRICPSHFEQINSYLPSIKGHVSYYATCKAAQLLLASLVLNPNAHLHIELLRTSKFSDPRCVYVNSTKIYVRWSTCPDGCSHLLPSNEGENSNNFSSQSHGANTSSTADAKLGSHRWSSIDAVEMFNTLKQSRSISGSLSDLGKGIVGLKKNRYKIERIILGVFIFELNRSNDQILVHTIEDMNIIERDVEESLDDKLRVC</sequence>
<protein>
    <submittedName>
        <fullName evidence="1">Protein up-regulated during meiosis</fullName>
    </submittedName>
</protein>